<sequence length="159" mass="17011">MTPSPIGSSRSLKPARMTSIIPMSKETYSAKARGKSSSAIPWQRGVWGTSFCWCSRSCRPITRVLPMFPSIAGGIHPALTVTIRCPRMRVVPVPSVNTRSVNTAVIIVLLAAITSVPVVLTPVRPAITRSVAIVFLNVTLAVSAFVVPACQIKPVHPVL</sequence>
<proteinExistence type="predicted"/>
<dbReference type="Proteomes" id="UP000320722">
    <property type="component" value="Chromosome"/>
</dbReference>
<protein>
    <submittedName>
        <fullName evidence="2">Uncharacterized protein</fullName>
    </submittedName>
</protein>
<keyword evidence="1" id="KW-0472">Membrane</keyword>
<evidence type="ECO:0000313" key="2">
    <source>
        <dbReference type="EMBL" id="QDU01950.1"/>
    </source>
</evidence>
<gene>
    <name evidence="2" type="ORF">V6x_16330</name>
</gene>
<dbReference type="EMBL" id="CP036347">
    <property type="protein sequence ID" value="QDU01950.1"/>
    <property type="molecule type" value="Genomic_DNA"/>
</dbReference>
<evidence type="ECO:0000313" key="3">
    <source>
        <dbReference type="Proteomes" id="UP000320722"/>
    </source>
</evidence>
<accession>A0A517W9L8</accession>
<name>A0A517W9L8_9PLAN</name>
<reference evidence="2 3" key="1">
    <citation type="submission" date="2019-02" db="EMBL/GenBank/DDBJ databases">
        <title>Deep-cultivation of Planctomycetes and their phenomic and genomic characterization uncovers novel biology.</title>
        <authorList>
            <person name="Wiegand S."/>
            <person name="Jogler M."/>
            <person name="Boedeker C."/>
            <person name="Pinto D."/>
            <person name="Vollmers J."/>
            <person name="Rivas-Marin E."/>
            <person name="Kohn T."/>
            <person name="Peeters S.H."/>
            <person name="Heuer A."/>
            <person name="Rast P."/>
            <person name="Oberbeckmann S."/>
            <person name="Bunk B."/>
            <person name="Jeske O."/>
            <person name="Meyerdierks A."/>
            <person name="Storesund J.E."/>
            <person name="Kallscheuer N."/>
            <person name="Luecker S."/>
            <person name="Lage O.M."/>
            <person name="Pohl T."/>
            <person name="Merkel B.J."/>
            <person name="Hornburger P."/>
            <person name="Mueller R.-W."/>
            <person name="Bruemmer F."/>
            <person name="Labrenz M."/>
            <person name="Spormann A.M."/>
            <person name="Op den Camp H."/>
            <person name="Overmann J."/>
            <person name="Amann R."/>
            <person name="Jetten M.S.M."/>
            <person name="Mascher T."/>
            <person name="Medema M.H."/>
            <person name="Devos D.P."/>
            <person name="Kaster A.-K."/>
            <person name="Ovreas L."/>
            <person name="Rohde M."/>
            <person name="Galperin M.Y."/>
            <person name="Jogler C."/>
        </authorList>
    </citation>
    <scope>NUCLEOTIDE SEQUENCE [LARGE SCALE GENOMIC DNA]</scope>
    <source>
        <strain evidence="2 3">V6</strain>
    </source>
</reference>
<keyword evidence="1" id="KW-1133">Transmembrane helix</keyword>
<organism evidence="2 3">
    <name type="scientific">Gimesia chilikensis</name>
    <dbReference type="NCBI Taxonomy" id="2605989"/>
    <lineage>
        <taxon>Bacteria</taxon>
        <taxon>Pseudomonadati</taxon>
        <taxon>Planctomycetota</taxon>
        <taxon>Planctomycetia</taxon>
        <taxon>Planctomycetales</taxon>
        <taxon>Planctomycetaceae</taxon>
        <taxon>Gimesia</taxon>
    </lineage>
</organism>
<keyword evidence="1" id="KW-0812">Transmembrane</keyword>
<dbReference type="AlphaFoldDB" id="A0A517W9L8"/>
<feature type="transmembrane region" description="Helical" evidence="1">
    <location>
        <begin position="126"/>
        <end position="147"/>
    </location>
</feature>
<feature type="transmembrane region" description="Helical" evidence="1">
    <location>
        <begin position="101"/>
        <end position="120"/>
    </location>
</feature>
<evidence type="ECO:0000256" key="1">
    <source>
        <dbReference type="SAM" id="Phobius"/>
    </source>
</evidence>